<dbReference type="PANTHER" id="PTHR12341">
    <property type="entry name" value="5'-&gt;3' EXORIBONUCLEASE"/>
    <property type="match status" value="1"/>
</dbReference>
<dbReference type="GO" id="GO:0000956">
    <property type="term" value="P:nuclear-transcribed mRNA catabolic process"/>
    <property type="evidence" value="ECO:0007669"/>
    <property type="project" value="TreeGrafter"/>
</dbReference>
<evidence type="ECO:0000313" key="3">
    <source>
        <dbReference type="Proteomes" id="UP000789508"/>
    </source>
</evidence>
<dbReference type="Gene3D" id="1.25.40.1050">
    <property type="match status" value="1"/>
</dbReference>
<dbReference type="Pfam" id="PF17846">
    <property type="entry name" value="XRN_M"/>
    <property type="match status" value="1"/>
</dbReference>
<feature type="non-terminal residue" evidence="2">
    <location>
        <position position="206"/>
    </location>
</feature>
<dbReference type="PANTHER" id="PTHR12341:SF7">
    <property type="entry name" value="5'-3' EXORIBONUCLEASE 1"/>
    <property type="match status" value="1"/>
</dbReference>
<dbReference type="EMBL" id="CAJVPS010046824">
    <property type="protein sequence ID" value="CAG8761887.1"/>
    <property type="molecule type" value="Genomic_DNA"/>
</dbReference>
<gene>
    <name evidence="2" type="ORF">ALEPTO_LOCUS13704</name>
</gene>
<comment type="caution">
    <text evidence="2">The sequence shown here is derived from an EMBL/GenBank/DDBJ whole genome shotgun (WGS) entry which is preliminary data.</text>
</comment>
<keyword evidence="3" id="KW-1185">Reference proteome</keyword>
<evidence type="ECO:0000313" key="2">
    <source>
        <dbReference type="EMBL" id="CAG8761887.1"/>
    </source>
</evidence>
<dbReference type="AlphaFoldDB" id="A0A9N9J2F6"/>
<sequence>GEDKHVYVEYDSEDESEEEMKEMREKVFKKYENAEIIDDDDVEAFEEKERQQYEAKFIDWKKEYYMGKMNIDYDNPEQMDGIVGSYVEGLQWVLHYYYNGVASWGWFYPYHYSPKISDLYDLERFDIQFELGRPFKPFEQLMGVLPEGSKKLLPSAYQDLMIDPDSPIIDFYPKEFDLDMNGKKQDWEAVVNIPFIDQKRLISALN</sequence>
<reference evidence="2" key="1">
    <citation type="submission" date="2021-06" db="EMBL/GenBank/DDBJ databases">
        <authorList>
            <person name="Kallberg Y."/>
            <person name="Tangrot J."/>
            <person name="Rosling A."/>
        </authorList>
    </citation>
    <scope>NUCLEOTIDE SEQUENCE</scope>
    <source>
        <strain evidence="2">FL130A</strain>
    </source>
</reference>
<proteinExistence type="predicted"/>
<dbReference type="Proteomes" id="UP000789508">
    <property type="component" value="Unassembled WGS sequence"/>
</dbReference>
<protein>
    <submittedName>
        <fullName evidence="2">12704_t:CDS:1</fullName>
    </submittedName>
</protein>
<dbReference type="InterPro" id="IPR027073">
    <property type="entry name" value="5_3_exoribonuclease"/>
</dbReference>
<dbReference type="GO" id="GO:0004534">
    <property type="term" value="F:5'-3' RNA exonuclease activity"/>
    <property type="evidence" value="ECO:0007669"/>
    <property type="project" value="TreeGrafter"/>
</dbReference>
<feature type="domain" description="Xrn1 helical" evidence="1">
    <location>
        <begin position="14"/>
        <end position="205"/>
    </location>
</feature>
<dbReference type="GO" id="GO:0005634">
    <property type="term" value="C:nucleus"/>
    <property type="evidence" value="ECO:0007669"/>
    <property type="project" value="TreeGrafter"/>
</dbReference>
<accession>A0A9N9J2F6</accession>
<dbReference type="OrthoDB" id="372487at2759"/>
<name>A0A9N9J2F6_9GLOM</name>
<evidence type="ECO:0000259" key="1">
    <source>
        <dbReference type="Pfam" id="PF17846"/>
    </source>
</evidence>
<dbReference type="GO" id="GO:0003723">
    <property type="term" value="F:RNA binding"/>
    <property type="evidence" value="ECO:0007669"/>
    <property type="project" value="TreeGrafter"/>
</dbReference>
<dbReference type="InterPro" id="IPR041412">
    <property type="entry name" value="Xrn1_helical"/>
</dbReference>
<organism evidence="2 3">
    <name type="scientific">Ambispora leptoticha</name>
    <dbReference type="NCBI Taxonomy" id="144679"/>
    <lineage>
        <taxon>Eukaryota</taxon>
        <taxon>Fungi</taxon>
        <taxon>Fungi incertae sedis</taxon>
        <taxon>Mucoromycota</taxon>
        <taxon>Glomeromycotina</taxon>
        <taxon>Glomeromycetes</taxon>
        <taxon>Archaeosporales</taxon>
        <taxon>Ambisporaceae</taxon>
        <taxon>Ambispora</taxon>
    </lineage>
</organism>
<feature type="non-terminal residue" evidence="2">
    <location>
        <position position="1"/>
    </location>
</feature>
<dbReference type="GO" id="GO:0016075">
    <property type="term" value="P:rRNA catabolic process"/>
    <property type="evidence" value="ECO:0007669"/>
    <property type="project" value="TreeGrafter"/>
</dbReference>